<evidence type="ECO:0000313" key="2">
    <source>
        <dbReference type="Proteomes" id="UP000015354"/>
    </source>
</evidence>
<dbReference type="EMBL" id="ATMH01012118">
    <property type="protein sequence ID" value="EPY15398.1"/>
    <property type="molecule type" value="Genomic_DNA"/>
</dbReference>
<dbReference type="Proteomes" id="UP000015354">
    <property type="component" value="Unassembled WGS sequence"/>
</dbReference>
<dbReference type="AlphaFoldDB" id="S9TGB4"/>
<sequence>MWRDGVTVLSAPAWHGGAAGVWDAGPRGVQATFRSYGVSPTRVEGVARPVAAGPQAGGGGVHGRRPSSTIFTGVGCVR</sequence>
<gene>
    <name evidence="1" type="ORF">STCU_12056</name>
</gene>
<organism evidence="1 2">
    <name type="scientific">Strigomonas culicis</name>
    <dbReference type="NCBI Taxonomy" id="28005"/>
    <lineage>
        <taxon>Eukaryota</taxon>
        <taxon>Discoba</taxon>
        <taxon>Euglenozoa</taxon>
        <taxon>Kinetoplastea</taxon>
        <taxon>Metakinetoplastina</taxon>
        <taxon>Trypanosomatida</taxon>
        <taxon>Trypanosomatidae</taxon>
        <taxon>Strigomonadinae</taxon>
        <taxon>Strigomonas</taxon>
    </lineage>
</organism>
<comment type="caution">
    <text evidence="1">The sequence shown here is derived from an EMBL/GenBank/DDBJ whole genome shotgun (WGS) entry which is preliminary data.</text>
</comment>
<evidence type="ECO:0000313" key="1">
    <source>
        <dbReference type="EMBL" id="EPY15398.1"/>
    </source>
</evidence>
<name>S9TGB4_9TRYP</name>
<proteinExistence type="predicted"/>
<reference evidence="1 2" key="1">
    <citation type="journal article" date="2013" name="PLoS ONE">
        <title>Predicting the Proteins of Angomonas deanei, Strigomonas culicis and Their Respective Endosymbionts Reveals New Aspects of the Trypanosomatidae Family.</title>
        <authorList>
            <person name="Motta M.C."/>
            <person name="Martins A.C."/>
            <person name="de Souza S.S."/>
            <person name="Catta-Preta C.M."/>
            <person name="Silva R."/>
            <person name="Klein C.C."/>
            <person name="de Almeida L.G."/>
            <person name="de Lima Cunha O."/>
            <person name="Ciapina L.P."/>
            <person name="Brocchi M."/>
            <person name="Colabardini A.C."/>
            <person name="de Araujo Lima B."/>
            <person name="Machado C.R."/>
            <person name="de Almeida Soares C.M."/>
            <person name="Probst C.M."/>
            <person name="de Menezes C.B."/>
            <person name="Thompson C.E."/>
            <person name="Bartholomeu D.C."/>
            <person name="Gradia D.F."/>
            <person name="Pavoni D.P."/>
            <person name="Grisard E.C."/>
            <person name="Fantinatti-Garboggini F."/>
            <person name="Marchini F.K."/>
            <person name="Rodrigues-Luiz G.F."/>
            <person name="Wagner G."/>
            <person name="Goldman G.H."/>
            <person name="Fietto J.L."/>
            <person name="Elias M.C."/>
            <person name="Goldman M.H."/>
            <person name="Sagot M.F."/>
            <person name="Pereira M."/>
            <person name="Stoco P.H."/>
            <person name="de Mendonca-Neto R.P."/>
            <person name="Teixeira S.M."/>
            <person name="Maciel T.E."/>
            <person name="de Oliveira Mendes T.A."/>
            <person name="Urmenyi T.P."/>
            <person name="de Souza W."/>
            <person name="Schenkman S."/>
            <person name="de Vasconcelos A.T."/>
        </authorList>
    </citation>
    <scope>NUCLEOTIDE SEQUENCE [LARGE SCALE GENOMIC DNA]</scope>
</reference>
<accession>S9TGB4</accession>
<protein>
    <submittedName>
        <fullName evidence="1">Uncharacterized protein</fullName>
    </submittedName>
</protein>
<keyword evidence="2" id="KW-1185">Reference proteome</keyword>